<dbReference type="Pfam" id="PF11124">
    <property type="entry name" value="Pho86"/>
    <property type="match status" value="1"/>
</dbReference>
<proteinExistence type="predicted"/>
<dbReference type="VEuPathDB" id="FungiDB:CJI96_0003964"/>
<gene>
    <name evidence="2" type="ORF">QG37_01373</name>
</gene>
<sequence length="339" mass="38763">MVYQQDLDLHKPLNKDLPPNIRRTQLLPRLALSALTLHGDLYRQLQSRCNASIFWHPVTQLFMQTVLGLTLLYQYSELWEISDTWGEFATLVWNNKYLVTSMFPSLIFVAGMVGLVSFLLTDELRTVSDRLAGDAYQLRLFKFPLKIFANANGKEYELNTTSDFMNNASESTELIEYRESPVAVVTVIPLPDESSRDVFYAKISGLHVRKSYAKAGLQNDLLDIAIEKAKKLALRYIKDNNIKKKNIKTVLLCDAYTFDSINTPIIEQKGFEEKLRSTQLDPFAVDKKPENFLYLIPDSLVKKFFGIYRNTYQLVIDGDEVSIATGSATTDSKARMRRT</sequence>
<keyword evidence="1" id="KW-0472">Membrane</keyword>
<evidence type="ECO:0000256" key="1">
    <source>
        <dbReference type="SAM" id="Phobius"/>
    </source>
</evidence>
<keyword evidence="1" id="KW-0812">Transmembrane</keyword>
<dbReference type="VEuPathDB" id="FungiDB:QG37_01373"/>
<comment type="caution">
    <text evidence="2">The sequence shown here is derived from an EMBL/GenBank/DDBJ whole genome shotgun (WGS) entry which is preliminary data.</text>
</comment>
<name>A0A0L0P5I6_CANAR</name>
<organism evidence="2 3">
    <name type="scientific">Candidozyma auris</name>
    <name type="common">Yeast</name>
    <name type="synonym">Candida auris</name>
    <dbReference type="NCBI Taxonomy" id="498019"/>
    <lineage>
        <taxon>Eukaryota</taxon>
        <taxon>Fungi</taxon>
        <taxon>Dikarya</taxon>
        <taxon>Ascomycota</taxon>
        <taxon>Saccharomycotina</taxon>
        <taxon>Pichiomycetes</taxon>
        <taxon>Metschnikowiaceae</taxon>
        <taxon>Candidozyma</taxon>
    </lineage>
</organism>
<dbReference type="VEuPathDB" id="FungiDB:B9J08_005174"/>
<dbReference type="VEuPathDB" id="FungiDB:CJJ07_000249"/>
<accession>A0A0L0P5I6</accession>
<dbReference type="AlphaFoldDB" id="A0A0L0P5I6"/>
<feature type="transmembrane region" description="Helical" evidence="1">
    <location>
        <begin position="96"/>
        <end position="120"/>
    </location>
</feature>
<evidence type="ECO:0000313" key="2">
    <source>
        <dbReference type="EMBL" id="KNE01544.1"/>
    </source>
</evidence>
<dbReference type="Gene3D" id="3.40.630.30">
    <property type="match status" value="1"/>
</dbReference>
<evidence type="ECO:0000313" key="3">
    <source>
        <dbReference type="Proteomes" id="UP000037122"/>
    </source>
</evidence>
<dbReference type="VEuPathDB" id="FungiDB:CJJ09_004179"/>
<reference evidence="3" key="1">
    <citation type="journal article" date="2015" name="BMC Genomics">
        <title>Draft genome of a commonly misdiagnosed multidrug resistant pathogen Candida auris.</title>
        <authorList>
            <person name="Chatterjee S."/>
            <person name="Alampalli S.V."/>
            <person name="Nageshan R.K."/>
            <person name="Chettiar S.T."/>
            <person name="Joshi S."/>
            <person name="Tatu U.S."/>
        </authorList>
    </citation>
    <scope>NUCLEOTIDE SEQUENCE [LARGE SCALE GENOMIC DNA]</scope>
    <source>
        <strain evidence="3">6684</strain>
    </source>
</reference>
<dbReference type="EMBL" id="LGST01000009">
    <property type="protein sequence ID" value="KNE01544.1"/>
    <property type="molecule type" value="Genomic_DNA"/>
</dbReference>
<dbReference type="InterPro" id="IPR024297">
    <property type="entry name" value="Pho86"/>
</dbReference>
<dbReference type="VEuPathDB" id="FungiDB:CJI97_005258"/>
<keyword evidence="1" id="KW-1133">Transmembrane helix</keyword>
<feature type="transmembrane region" description="Helical" evidence="1">
    <location>
        <begin position="53"/>
        <end position="76"/>
    </location>
</feature>
<protein>
    <submittedName>
        <fullName evidence="2">Uncharacterized protein</fullName>
    </submittedName>
</protein>
<dbReference type="Proteomes" id="UP000037122">
    <property type="component" value="Unassembled WGS sequence"/>
</dbReference>